<dbReference type="AlphaFoldDB" id="A0A199VZF7"/>
<dbReference type="GO" id="GO:0070973">
    <property type="term" value="P:protein localization to endoplasmic reticulum exit site"/>
    <property type="evidence" value="ECO:0007669"/>
    <property type="project" value="UniProtKB-UniRule"/>
</dbReference>
<sequence>MIQLLFTVLAAEAGVVVALLFRTPLRRAALAGLDRLKRGRGPVIVRTIAAMMLVVVSSSAYSMLKIRRRSSEIGQLTPTDQVLFARHLLEASLMASNNDMGSMIIDGCV</sequence>
<protein>
    <recommendedName>
        <fullName evidence="1">Endoplasmic reticulum transmembrane protein</fullName>
    </recommendedName>
</protein>
<keyword evidence="1" id="KW-0931">ER-Golgi transport</keyword>
<dbReference type="InterPro" id="IPR008417">
    <property type="entry name" value="BAP29/BAP31"/>
</dbReference>
<gene>
    <name evidence="2" type="ORF">ACMD2_22220</name>
</gene>
<comment type="caution">
    <text evidence="1">Lacks conserved residue(s) required for the propagation of feature annotation.</text>
</comment>
<comment type="similarity">
    <text evidence="1">Belongs to the BCAP29/BCAP31 family.</text>
</comment>
<evidence type="ECO:0000313" key="3">
    <source>
        <dbReference type="Proteomes" id="UP000092600"/>
    </source>
</evidence>
<evidence type="ECO:0000256" key="1">
    <source>
        <dbReference type="RuleBase" id="RU367026"/>
    </source>
</evidence>
<dbReference type="GO" id="GO:0006888">
    <property type="term" value="P:endoplasmic reticulum to Golgi vesicle-mediated transport"/>
    <property type="evidence" value="ECO:0007669"/>
    <property type="project" value="UniProtKB-UniRule"/>
</dbReference>
<dbReference type="PANTHER" id="PTHR12701">
    <property type="entry name" value="BCR-ASSOCIATED PROTEIN, BAP"/>
    <property type="match status" value="1"/>
</dbReference>
<dbReference type="PANTHER" id="PTHR12701:SF55">
    <property type="entry name" value="ENDOPLASMIC RETICULUM TRANSMEMBRANE PROTEIN"/>
    <property type="match status" value="1"/>
</dbReference>
<keyword evidence="1" id="KW-0813">Transport</keyword>
<evidence type="ECO:0000313" key="2">
    <source>
        <dbReference type="EMBL" id="OAY82409.1"/>
    </source>
</evidence>
<keyword evidence="1" id="KW-0256">Endoplasmic reticulum</keyword>
<dbReference type="Proteomes" id="UP000092600">
    <property type="component" value="Unassembled WGS sequence"/>
</dbReference>
<organism evidence="2 3">
    <name type="scientific">Ananas comosus</name>
    <name type="common">Pineapple</name>
    <name type="synonym">Ananas ananas</name>
    <dbReference type="NCBI Taxonomy" id="4615"/>
    <lineage>
        <taxon>Eukaryota</taxon>
        <taxon>Viridiplantae</taxon>
        <taxon>Streptophyta</taxon>
        <taxon>Embryophyta</taxon>
        <taxon>Tracheophyta</taxon>
        <taxon>Spermatophyta</taxon>
        <taxon>Magnoliopsida</taxon>
        <taxon>Liliopsida</taxon>
        <taxon>Poales</taxon>
        <taxon>Bromeliaceae</taxon>
        <taxon>Bromelioideae</taxon>
        <taxon>Ananas</taxon>
    </lineage>
</organism>
<keyword evidence="1" id="KW-0812">Transmembrane</keyword>
<proteinExistence type="inferred from homology"/>
<comment type="caution">
    <text evidence="2">The sequence shown here is derived from an EMBL/GenBank/DDBJ whole genome shotgun (WGS) entry which is preliminary data.</text>
</comment>
<dbReference type="GO" id="GO:0005789">
    <property type="term" value="C:endoplasmic reticulum membrane"/>
    <property type="evidence" value="ECO:0007669"/>
    <property type="project" value="UniProtKB-SubCell"/>
</dbReference>
<feature type="transmembrane region" description="Helical" evidence="1">
    <location>
        <begin position="42"/>
        <end position="64"/>
    </location>
</feature>
<keyword evidence="1" id="KW-0653">Protein transport</keyword>
<name>A0A199VZF7_ANACO</name>
<dbReference type="STRING" id="4615.A0A199VZF7"/>
<comment type="subcellular location">
    <subcellularLocation>
        <location evidence="1">Endoplasmic reticulum membrane</location>
        <topology evidence="1">Multi-pass membrane protein</topology>
    </subcellularLocation>
</comment>
<keyword evidence="1" id="KW-1133">Transmembrane helix</keyword>
<comment type="function">
    <text evidence="1">May play a role in anterograde transport of membrane proteins from the endoplasmic reticulum to the Golgi.</text>
</comment>
<reference evidence="2 3" key="1">
    <citation type="journal article" date="2016" name="DNA Res.">
        <title>The draft genome of MD-2 pineapple using hybrid error correction of long reads.</title>
        <authorList>
            <person name="Redwan R.M."/>
            <person name="Saidin A."/>
            <person name="Kumar S.V."/>
        </authorList>
    </citation>
    <scope>NUCLEOTIDE SEQUENCE [LARGE SCALE GENOMIC DNA]</scope>
    <source>
        <strain evidence="3">cv. MD2</strain>
        <tissue evidence="2">Leaf</tissue>
    </source>
</reference>
<keyword evidence="1" id="KW-0472">Membrane</keyword>
<dbReference type="GO" id="GO:0006886">
    <property type="term" value="P:intracellular protein transport"/>
    <property type="evidence" value="ECO:0007669"/>
    <property type="project" value="UniProtKB-UniRule"/>
</dbReference>
<accession>A0A199VZF7</accession>
<dbReference type="EMBL" id="LSRQ01000502">
    <property type="protein sequence ID" value="OAY82409.1"/>
    <property type="molecule type" value="Genomic_DNA"/>
</dbReference>